<protein>
    <submittedName>
        <fullName evidence="2">Uncharacterized protein</fullName>
    </submittedName>
</protein>
<evidence type="ECO:0000256" key="1">
    <source>
        <dbReference type="SAM" id="MobiDB-lite"/>
    </source>
</evidence>
<evidence type="ECO:0000313" key="2">
    <source>
        <dbReference type="EMBL" id="ADB85274.1"/>
    </source>
</evidence>
<feature type="region of interest" description="Disordered" evidence="1">
    <location>
        <begin position="93"/>
        <end position="119"/>
    </location>
</feature>
<feature type="non-terminal residue" evidence="2">
    <location>
        <position position="1"/>
    </location>
</feature>
<reference evidence="2" key="1">
    <citation type="journal article" date="2010" name="J. Integr. Plant Biol.">
        <title>Insights into the bamboo genome: syntenic relationships to rice and sorghum.</title>
        <authorList>
            <person name="Gui Y.J."/>
            <person name="Zhou Y."/>
            <person name="Wang Y."/>
            <person name="Wang S."/>
            <person name="Wang S.Y."/>
            <person name="Hu Y."/>
            <person name="Bo S.P."/>
            <person name="Chen H."/>
            <person name="Zhou C.P."/>
            <person name="Ma N.X."/>
            <person name="Zhang T.Z."/>
            <person name="Fan L.J."/>
        </authorList>
    </citation>
    <scope>NUCLEOTIDE SEQUENCE</scope>
    <source>
        <tissue evidence="2">Shoot</tissue>
    </source>
</reference>
<sequence>SFLYLSYDIYRLVCSQSQPVRATLFPFEEQLGKVGPDGTNEMYQHTTLLTKAMGVVRSRCRSSLAYDRAMEVLKALRMQLDIVPNNIGTVVNETAEPDEANDDMINPLAPPLSQTKGRK</sequence>
<dbReference type="EMBL" id="GQ252809">
    <property type="protein sequence ID" value="ADB85274.1"/>
    <property type="molecule type" value="Genomic_DNA"/>
</dbReference>
<accession>D3IVD4</accession>
<dbReference type="AlphaFoldDB" id="D3IVD4"/>
<organism evidence="2">
    <name type="scientific">Phyllostachys edulis</name>
    <name type="common">Tortoise shell bamboo</name>
    <name type="synonym">Bambusa edulis</name>
    <dbReference type="NCBI Taxonomy" id="38705"/>
    <lineage>
        <taxon>Eukaryota</taxon>
        <taxon>Viridiplantae</taxon>
        <taxon>Streptophyta</taxon>
        <taxon>Embryophyta</taxon>
        <taxon>Tracheophyta</taxon>
        <taxon>Spermatophyta</taxon>
        <taxon>Magnoliopsida</taxon>
        <taxon>Liliopsida</taxon>
        <taxon>Poales</taxon>
        <taxon>Poaceae</taxon>
        <taxon>BOP clade</taxon>
        <taxon>Bambusoideae</taxon>
        <taxon>Arundinarodae</taxon>
        <taxon>Arundinarieae</taxon>
        <taxon>Arundinariinae</taxon>
        <taxon>Phyllostachys</taxon>
    </lineage>
</organism>
<proteinExistence type="predicted"/>
<name>D3IVD4_PHYED</name>